<gene>
    <name evidence="1" type="primary">NCL1_18219</name>
    <name evidence="1" type="ORF">TNIN_91041</name>
</gene>
<keyword evidence="2" id="KW-1185">Reference proteome</keyword>
<reference evidence="1" key="1">
    <citation type="submission" date="2020-08" db="EMBL/GenBank/DDBJ databases">
        <title>Multicomponent nature underlies the extraordinary mechanical properties of spider dragline silk.</title>
        <authorList>
            <person name="Kono N."/>
            <person name="Nakamura H."/>
            <person name="Mori M."/>
            <person name="Yoshida Y."/>
            <person name="Ohtoshi R."/>
            <person name="Malay A.D."/>
            <person name="Moran D.A.P."/>
            <person name="Tomita M."/>
            <person name="Numata K."/>
            <person name="Arakawa K."/>
        </authorList>
    </citation>
    <scope>NUCLEOTIDE SEQUENCE</scope>
</reference>
<dbReference type="Proteomes" id="UP000886998">
    <property type="component" value="Unassembled WGS sequence"/>
</dbReference>
<evidence type="ECO:0000313" key="1">
    <source>
        <dbReference type="EMBL" id="GFY76106.1"/>
    </source>
</evidence>
<dbReference type="EMBL" id="BMAV01021779">
    <property type="protein sequence ID" value="GFY76106.1"/>
    <property type="molecule type" value="Genomic_DNA"/>
</dbReference>
<evidence type="ECO:0000313" key="2">
    <source>
        <dbReference type="Proteomes" id="UP000886998"/>
    </source>
</evidence>
<organism evidence="1 2">
    <name type="scientific">Trichonephila inaurata madagascariensis</name>
    <dbReference type="NCBI Taxonomy" id="2747483"/>
    <lineage>
        <taxon>Eukaryota</taxon>
        <taxon>Metazoa</taxon>
        <taxon>Ecdysozoa</taxon>
        <taxon>Arthropoda</taxon>
        <taxon>Chelicerata</taxon>
        <taxon>Arachnida</taxon>
        <taxon>Araneae</taxon>
        <taxon>Araneomorphae</taxon>
        <taxon>Entelegynae</taxon>
        <taxon>Araneoidea</taxon>
        <taxon>Nephilidae</taxon>
        <taxon>Trichonephila</taxon>
        <taxon>Trichonephila inaurata</taxon>
    </lineage>
</organism>
<comment type="caution">
    <text evidence="1">The sequence shown here is derived from an EMBL/GenBank/DDBJ whole genome shotgun (WGS) entry which is preliminary data.</text>
</comment>
<protein>
    <submittedName>
        <fullName evidence="1">Uncharacterized protein</fullName>
    </submittedName>
</protein>
<name>A0A8X6YN73_9ARAC</name>
<proteinExistence type="predicted"/>
<dbReference type="AlphaFoldDB" id="A0A8X6YN73"/>
<accession>A0A8X6YN73</accession>
<sequence>MSSPFILFSETDVYVSRRGKSGREKGVSRKLCRQIRHRIHGFNGRGFNCQVLDDFGIIFWALGILKEFYLIFEIRHGSSCNNATTMVQLCNGKCRSSGKGLAPNWQPFPHADHHSFLFIFREDFWSSIHER</sequence>